<evidence type="ECO:0000256" key="6">
    <source>
        <dbReference type="ARBA" id="ARBA00022676"/>
    </source>
</evidence>
<keyword evidence="7 12" id="KW-0808">Transferase</keyword>
<evidence type="ECO:0000256" key="4">
    <source>
        <dbReference type="ARBA" id="ARBA00013795"/>
    </source>
</evidence>
<dbReference type="GeneID" id="25267168"/>
<dbReference type="OMA" id="GALFIWC"/>
<evidence type="ECO:0000256" key="1">
    <source>
        <dbReference type="ARBA" id="ARBA00004477"/>
    </source>
</evidence>
<comment type="pathway">
    <text evidence="2 12">Glycolipid biosynthesis; glycosylphosphatidylinositol-anchor biosynthesis.</text>
</comment>
<dbReference type="GO" id="GO:0006506">
    <property type="term" value="P:GPI anchor biosynthetic process"/>
    <property type="evidence" value="ECO:0007669"/>
    <property type="project" value="UniProtKB-UniPathway"/>
</dbReference>
<evidence type="ECO:0000256" key="5">
    <source>
        <dbReference type="ARBA" id="ARBA00022502"/>
    </source>
</evidence>
<evidence type="ECO:0000256" key="11">
    <source>
        <dbReference type="ARBA" id="ARBA00023136"/>
    </source>
</evidence>
<keyword evidence="11 12" id="KW-0472">Membrane</keyword>
<dbReference type="RefSeq" id="XP_013244393.1">
    <property type="nucleotide sequence ID" value="XM_013388939.1"/>
</dbReference>
<comment type="function">
    <text evidence="12">Mannosyltransferase involved in glycosylphosphatidylinositol-anchor biosynthesis.</text>
</comment>
<feature type="transmembrane region" description="Helical" evidence="12">
    <location>
        <begin position="145"/>
        <end position="161"/>
    </location>
</feature>
<evidence type="ECO:0000256" key="10">
    <source>
        <dbReference type="ARBA" id="ARBA00022989"/>
    </source>
</evidence>
<dbReference type="UniPathway" id="UPA00196"/>
<dbReference type="AlphaFoldDB" id="A0A066W6K0"/>
<dbReference type="Pfam" id="PF04188">
    <property type="entry name" value="Mannosyl_trans2"/>
    <property type="match status" value="1"/>
</dbReference>
<keyword evidence="9 12" id="KW-0256">Endoplasmic reticulum</keyword>
<evidence type="ECO:0000256" key="8">
    <source>
        <dbReference type="ARBA" id="ARBA00022692"/>
    </source>
</evidence>
<feature type="transmembrane region" description="Helical" evidence="12">
    <location>
        <begin position="12"/>
        <end position="33"/>
    </location>
</feature>
<evidence type="ECO:0000256" key="3">
    <source>
        <dbReference type="ARBA" id="ARBA00008698"/>
    </source>
</evidence>
<dbReference type="GO" id="GO:0000009">
    <property type="term" value="F:alpha-1,6-mannosyltransferase activity"/>
    <property type="evidence" value="ECO:0007669"/>
    <property type="project" value="InterPro"/>
</dbReference>
<feature type="transmembrane region" description="Helical" evidence="12">
    <location>
        <begin position="119"/>
        <end position="138"/>
    </location>
</feature>
<evidence type="ECO:0000313" key="15">
    <source>
        <dbReference type="Proteomes" id="UP000027361"/>
    </source>
</evidence>
<dbReference type="GO" id="GO:0004376">
    <property type="term" value="F:GPI mannosyltransferase activity"/>
    <property type="evidence" value="ECO:0007669"/>
    <property type="project" value="InterPro"/>
</dbReference>
<evidence type="ECO:0000256" key="2">
    <source>
        <dbReference type="ARBA" id="ARBA00004687"/>
    </source>
</evidence>
<sequence length="503" mass="54673">MAAKERLGRSILIFTLAHRLFAFVLLQLCGQLLPSFDASASILLLSVSPSLKPWLVPLVRWDTLHFLGVASPKALSRFGQALPGGYAYEHSLAFQPGLPVLMRQLGSSTHGTWSLQQSIVMSTLLAWVCSCLSPWLLFQLTARHFSSIYFAYLASLLSILSPSPASMIIPSPEVFFSCFAVVGLLLLAPPPPSGRGQQKPSFIKQCMGIIGGSFAFAICTAFRANGILLAGFLLWAGLWQPALQCQPTLERVVLGVAGIIGSIVAVAPFAAGQLWAYGRFCRYAEEPRPWCDGKLPLVYSFVQRDYWDVGLLRYWSLGQLPNFLLAAPVLLLIGWSHRYSRDCWRMSARSVLAPWAADAYAASAPSARCHSSPTSIRVFALDAITSPSALPHVIYLWANGVLLLFASHVQIALRFASPGGLPVLWWSAADIFLLEDTSPPTTASSPTSSPSSEASVSASPTSRQGDKGRLHAQLSRKGSWLMSYLVGWNIVSLILYAGFYPPA</sequence>
<feature type="compositionally biased region" description="Low complexity" evidence="13">
    <location>
        <begin position="440"/>
        <end position="462"/>
    </location>
</feature>
<feature type="transmembrane region" description="Helical" evidence="12">
    <location>
        <begin position="320"/>
        <end position="337"/>
    </location>
</feature>
<dbReference type="OrthoDB" id="10252502at2759"/>
<dbReference type="PANTHER" id="PTHR12468">
    <property type="entry name" value="GPI MANNOSYLTRANSFERASE 2"/>
    <property type="match status" value="1"/>
</dbReference>
<feature type="transmembrane region" description="Helical" evidence="12">
    <location>
        <begin position="209"/>
        <end position="236"/>
    </location>
</feature>
<keyword evidence="8 12" id="KW-0812">Transmembrane</keyword>
<comment type="caution">
    <text evidence="14">The sequence shown here is derived from an EMBL/GenBank/DDBJ whole genome shotgun (WGS) entry which is preliminary data.</text>
</comment>
<protein>
    <recommendedName>
        <fullName evidence="4 12">GPI mannosyltransferase 2</fullName>
        <ecNumber evidence="12">2.4.1.-</ecNumber>
    </recommendedName>
</protein>
<dbReference type="GO" id="GO:0031501">
    <property type="term" value="C:mannosyltransferase complex"/>
    <property type="evidence" value="ECO:0007669"/>
    <property type="project" value="TreeGrafter"/>
</dbReference>
<feature type="transmembrane region" description="Helical" evidence="12">
    <location>
        <begin position="256"/>
        <end position="278"/>
    </location>
</feature>
<dbReference type="EC" id="2.4.1.-" evidence="12"/>
<evidence type="ECO:0000256" key="9">
    <source>
        <dbReference type="ARBA" id="ARBA00022824"/>
    </source>
</evidence>
<gene>
    <name evidence="14" type="ORF">K437DRAFT_293719</name>
</gene>
<dbReference type="EMBL" id="JMSN01000021">
    <property type="protein sequence ID" value="KDN49607.1"/>
    <property type="molecule type" value="Genomic_DNA"/>
</dbReference>
<dbReference type="FunCoup" id="A0A066W6K0">
    <property type="interactions" value="57"/>
</dbReference>
<dbReference type="HOGENOM" id="CLU_029048_1_0_1"/>
<evidence type="ECO:0000313" key="14">
    <source>
        <dbReference type="EMBL" id="KDN49607.1"/>
    </source>
</evidence>
<dbReference type="PANTHER" id="PTHR12468:SF2">
    <property type="entry name" value="GPI MANNOSYLTRANSFERASE 2"/>
    <property type="match status" value="1"/>
</dbReference>
<keyword evidence="6 12" id="KW-0328">Glycosyltransferase</keyword>
<keyword evidence="5 12" id="KW-0337">GPI-anchor biosynthesis</keyword>
<feature type="region of interest" description="Disordered" evidence="13">
    <location>
        <begin position="440"/>
        <end position="469"/>
    </location>
</feature>
<comment type="subcellular location">
    <subcellularLocation>
        <location evidence="1 12">Endoplasmic reticulum membrane</location>
        <topology evidence="1 12">Multi-pass membrane protein</topology>
    </subcellularLocation>
</comment>
<feature type="transmembrane region" description="Helical" evidence="12">
    <location>
        <begin position="479"/>
        <end position="499"/>
    </location>
</feature>
<dbReference type="GO" id="GO:0005789">
    <property type="term" value="C:endoplasmic reticulum membrane"/>
    <property type="evidence" value="ECO:0007669"/>
    <property type="project" value="UniProtKB-SubCell"/>
</dbReference>
<proteinExistence type="inferred from homology"/>
<keyword evidence="10 12" id="KW-1133">Transmembrane helix</keyword>
<dbReference type="InParanoid" id="A0A066W6K0"/>
<name>A0A066W6K0_TILAU</name>
<dbReference type="Proteomes" id="UP000027361">
    <property type="component" value="Unassembled WGS sequence"/>
</dbReference>
<keyword evidence="15" id="KW-1185">Reference proteome</keyword>
<evidence type="ECO:0000256" key="7">
    <source>
        <dbReference type="ARBA" id="ARBA00022679"/>
    </source>
</evidence>
<organism evidence="14 15">
    <name type="scientific">Tilletiaria anomala (strain ATCC 24038 / CBS 436.72 / UBC 951)</name>
    <dbReference type="NCBI Taxonomy" id="1037660"/>
    <lineage>
        <taxon>Eukaryota</taxon>
        <taxon>Fungi</taxon>
        <taxon>Dikarya</taxon>
        <taxon>Basidiomycota</taxon>
        <taxon>Ustilaginomycotina</taxon>
        <taxon>Exobasidiomycetes</taxon>
        <taxon>Georgefischeriales</taxon>
        <taxon>Tilletiariaceae</taxon>
        <taxon>Tilletiaria</taxon>
    </lineage>
</organism>
<evidence type="ECO:0000256" key="13">
    <source>
        <dbReference type="SAM" id="MobiDB-lite"/>
    </source>
</evidence>
<evidence type="ECO:0000256" key="12">
    <source>
        <dbReference type="RuleBase" id="RU363112"/>
    </source>
</evidence>
<dbReference type="STRING" id="1037660.A0A066W6K0"/>
<reference evidence="14 15" key="1">
    <citation type="submission" date="2014-05" db="EMBL/GenBank/DDBJ databases">
        <title>Draft genome sequence of a rare smut relative, Tilletiaria anomala UBC 951.</title>
        <authorList>
            <consortium name="DOE Joint Genome Institute"/>
            <person name="Toome M."/>
            <person name="Kuo A."/>
            <person name="Henrissat B."/>
            <person name="Lipzen A."/>
            <person name="Tritt A."/>
            <person name="Yoshinaga Y."/>
            <person name="Zane M."/>
            <person name="Barry K."/>
            <person name="Grigoriev I.V."/>
            <person name="Spatafora J.W."/>
            <person name="Aimea M.C."/>
        </authorList>
    </citation>
    <scope>NUCLEOTIDE SEQUENCE [LARGE SCALE GENOMIC DNA]</scope>
    <source>
        <strain evidence="14 15">UBC 951</strain>
    </source>
</reference>
<comment type="caution">
    <text evidence="12">Lacks conserved residue(s) required for the propagation of feature annotation.</text>
</comment>
<accession>A0A066W6K0</accession>
<dbReference type="InterPro" id="IPR007315">
    <property type="entry name" value="PIG-V/Gpi18"/>
</dbReference>
<comment type="similarity">
    <text evidence="3 12">Belongs to the PIGV family.</text>
</comment>